<dbReference type="GeneID" id="37205464"/>
<dbReference type="EMBL" id="KZ824288">
    <property type="protein sequence ID" value="RAL11550.1"/>
    <property type="molecule type" value="Genomic_DNA"/>
</dbReference>
<gene>
    <name evidence="1" type="ORF">BO97DRAFT_97934</name>
</gene>
<keyword evidence="2" id="KW-1185">Reference proteome</keyword>
<accession>A0A395HUS7</accession>
<dbReference type="VEuPathDB" id="FungiDB:BO97DRAFT_97934"/>
<dbReference type="AlphaFoldDB" id="A0A395HUS7"/>
<evidence type="ECO:0000313" key="2">
    <source>
        <dbReference type="Proteomes" id="UP000248961"/>
    </source>
</evidence>
<proteinExistence type="predicted"/>
<sequence length="110" mass="12051">MLRSRCSDAEILGMKLPSIHTSARLFFFFGCWCGLSPGTCSGLDPVSHSVAVVDVVYKCSVVYLDFGTAHFPTCPPACCRSAEMALREFILPRGAVKRGRVWDCVYLLGV</sequence>
<protein>
    <submittedName>
        <fullName evidence="1">Uncharacterized protein</fullName>
    </submittedName>
</protein>
<dbReference type="RefSeq" id="XP_025550704.1">
    <property type="nucleotide sequence ID" value="XM_025701175.1"/>
</dbReference>
<reference evidence="1 2" key="1">
    <citation type="submission" date="2018-02" db="EMBL/GenBank/DDBJ databases">
        <title>The genomes of Aspergillus section Nigri reveals drivers in fungal speciation.</title>
        <authorList>
            <consortium name="DOE Joint Genome Institute"/>
            <person name="Vesth T.C."/>
            <person name="Nybo J."/>
            <person name="Theobald S."/>
            <person name="Brandl J."/>
            <person name="Frisvad J.C."/>
            <person name="Nielsen K.F."/>
            <person name="Lyhne E.K."/>
            <person name="Kogle M.E."/>
            <person name="Kuo A."/>
            <person name="Riley R."/>
            <person name="Clum A."/>
            <person name="Nolan M."/>
            <person name="Lipzen A."/>
            <person name="Salamov A."/>
            <person name="Henrissat B."/>
            <person name="Wiebenga A."/>
            <person name="De vries R.P."/>
            <person name="Grigoriev I.V."/>
            <person name="Mortensen U.H."/>
            <person name="Andersen M.R."/>
            <person name="Baker S.E."/>
        </authorList>
    </citation>
    <scope>NUCLEOTIDE SEQUENCE [LARGE SCALE GENOMIC DNA]</scope>
    <source>
        <strain evidence="1 2">CBS 101889</strain>
    </source>
</reference>
<evidence type="ECO:0000313" key="1">
    <source>
        <dbReference type="EMBL" id="RAL11550.1"/>
    </source>
</evidence>
<dbReference type="Proteomes" id="UP000248961">
    <property type="component" value="Unassembled WGS sequence"/>
</dbReference>
<organism evidence="1 2">
    <name type="scientific">Aspergillus homomorphus (strain CBS 101889)</name>
    <dbReference type="NCBI Taxonomy" id="1450537"/>
    <lineage>
        <taxon>Eukaryota</taxon>
        <taxon>Fungi</taxon>
        <taxon>Dikarya</taxon>
        <taxon>Ascomycota</taxon>
        <taxon>Pezizomycotina</taxon>
        <taxon>Eurotiomycetes</taxon>
        <taxon>Eurotiomycetidae</taxon>
        <taxon>Eurotiales</taxon>
        <taxon>Aspergillaceae</taxon>
        <taxon>Aspergillus</taxon>
        <taxon>Aspergillus subgen. Circumdati</taxon>
    </lineage>
</organism>
<name>A0A395HUS7_ASPHC</name>